<evidence type="ECO:0000256" key="11">
    <source>
        <dbReference type="ARBA" id="ARBA00023065"/>
    </source>
</evidence>
<feature type="coiled-coil region" evidence="17">
    <location>
        <begin position="802"/>
        <end position="837"/>
    </location>
</feature>
<dbReference type="GO" id="GO:0015279">
    <property type="term" value="F:store-operated calcium channel activity"/>
    <property type="evidence" value="ECO:0007669"/>
    <property type="project" value="TreeGrafter"/>
</dbReference>
<organism evidence="21 22">
    <name type="scientific">Peromyscus maniculatus bairdii</name>
    <name type="common">Prairie deer mouse</name>
    <dbReference type="NCBI Taxonomy" id="230844"/>
    <lineage>
        <taxon>Eukaryota</taxon>
        <taxon>Metazoa</taxon>
        <taxon>Chordata</taxon>
        <taxon>Craniata</taxon>
        <taxon>Vertebrata</taxon>
        <taxon>Euteleostomi</taxon>
        <taxon>Mammalia</taxon>
        <taxon>Eutheria</taxon>
        <taxon>Euarchontoglires</taxon>
        <taxon>Glires</taxon>
        <taxon>Rodentia</taxon>
        <taxon>Myomorpha</taxon>
        <taxon>Muroidea</taxon>
        <taxon>Cricetidae</taxon>
        <taxon>Neotominae</taxon>
        <taxon>Peromyscus</taxon>
    </lineage>
</organism>
<comment type="subcellular location">
    <subcellularLocation>
        <location evidence="1">Cell membrane</location>
        <topology evidence="1">Multi-pass membrane protein</topology>
    </subcellularLocation>
</comment>
<feature type="repeat" description="ANK" evidence="16">
    <location>
        <begin position="215"/>
        <end position="247"/>
    </location>
</feature>
<evidence type="ECO:0000256" key="14">
    <source>
        <dbReference type="ARBA" id="ARBA00023303"/>
    </source>
</evidence>
<evidence type="ECO:0000313" key="22">
    <source>
        <dbReference type="Proteomes" id="UP000694547"/>
    </source>
</evidence>
<dbReference type="FunFam" id="1.25.40.20:FF:000157">
    <property type="entry name" value="short transient receptor potential channel 6 isoform X1"/>
    <property type="match status" value="1"/>
</dbReference>
<evidence type="ECO:0000256" key="7">
    <source>
        <dbReference type="ARBA" id="ARBA00022737"/>
    </source>
</evidence>
<keyword evidence="12 19" id="KW-0472">Membrane</keyword>
<dbReference type="InterPro" id="IPR036770">
    <property type="entry name" value="Ankyrin_rpt-contain_sf"/>
</dbReference>
<dbReference type="Ensembl" id="ENSPEMT00000041003.1">
    <property type="protein sequence ID" value="ENSPEMP00000029420.1"/>
    <property type="gene ID" value="ENSPEMG00000012248.2"/>
</dbReference>
<dbReference type="GeneTree" id="ENSGT01060000248588"/>
<proteinExistence type="predicted"/>
<dbReference type="PRINTS" id="PR01097">
    <property type="entry name" value="TRNSRECEPTRP"/>
</dbReference>
<feature type="transmembrane region" description="Helical" evidence="19">
    <location>
        <begin position="622"/>
        <end position="643"/>
    </location>
</feature>
<dbReference type="PRINTS" id="PR01647">
    <property type="entry name" value="TRPCHANNEL6"/>
</dbReference>
<keyword evidence="17" id="KW-0175">Coiled coil</keyword>
<dbReference type="PROSITE" id="PS50088">
    <property type="entry name" value="ANK_REPEAT"/>
    <property type="match status" value="1"/>
</dbReference>
<evidence type="ECO:0000256" key="19">
    <source>
        <dbReference type="SAM" id="Phobius"/>
    </source>
</evidence>
<feature type="domain" description="Transient receptor ion channel" evidence="20">
    <location>
        <begin position="250"/>
        <end position="312"/>
    </location>
</feature>
<dbReference type="FunFam" id="1.10.287.70:FF:000041">
    <property type="entry name" value="Transient receptor potential cation channel subfamily C member 7"/>
    <property type="match status" value="1"/>
</dbReference>
<dbReference type="InterPro" id="IPR002153">
    <property type="entry name" value="TRPC_channel"/>
</dbReference>
<dbReference type="InterPro" id="IPR002110">
    <property type="entry name" value="Ankyrin_rpt"/>
</dbReference>
<keyword evidence="5" id="KW-0107">Calcium channel</keyword>
<evidence type="ECO:0000256" key="16">
    <source>
        <dbReference type="PROSITE-ProRule" id="PRU00023"/>
    </source>
</evidence>
<dbReference type="PANTHER" id="PTHR10117:SF7">
    <property type="entry name" value="SHORT TRANSIENT RECEPTOR POTENTIAL CHANNEL 6"/>
    <property type="match status" value="1"/>
</dbReference>
<evidence type="ECO:0000256" key="15">
    <source>
        <dbReference type="ARBA" id="ARBA00036634"/>
    </source>
</evidence>
<dbReference type="GO" id="GO:0005886">
    <property type="term" value="C:plasma membrane"/>
    <property type="evidence" value="ECO:0007669"/>
    <property type="project" value="UniProtKB-SubCell"/>
</dbReference>
<keyword evidence="10 16" id="KW-0040">ANK repeat</keyword>
<keyword evidence="6 19" id="KW-0812">Transmembrane</keyword>
<protein>
    <submittedName>
        <fullName evidence="21">Transient receptor potential cation channel, subfamily C, member 6</fullName>
    </submittedName>
</protein>
<reference evidence="21 22" key="1">
    <citation type="submission" date="2018-10" db="EMBL/GenBank/DDBJ databases">
        <title>Improved assembly of the deer mouse Peromyscus maniculatus genome.</title>
        <authorList>
            <person name="Lassance J.-M."/>
            <person name="Hoekstra H.E."/>
        </authorList>
    </citation>
    <scope>NUCLEOTIDE SEQUENCE [LARGE SCALE GENOMIC DNA]</scope>
</reference>
<dbReference type="SUPFAM" id="SSF48403">
    <property type="entry name" value="Ankyrin repeat"/>
    <property type="match status" value="1"/>
</dbReference>
<keyword evidence="7" id="KW-0677">Repeat</keyword>
<dbReference type="GO" id="GO:0070679">
    <property type="term" value="F:inositol 1,4,5 trisphosphate binding"/>
    <property type="evidence" value="ECO:0007669"/>
    <property type="project" value="TreeGrafter"/>
</dbReference>
<sequence>MSQSPGFVARRGGSPLAAPGARRNESQDYLLMDELGDDGCSQLPLPPYGYYPSFRGNENRLTHRRQTVLREKGRRLANRGPAYMFNDHSTSLSIEEERFLDAAEYGNIPVVRKMLEECLSLNVNCVDYMGQNALQLAVANEHLEITELLLKKENLSRVGDALLLAISKGYVRIVEAILNHPAFAEGKRLATSPSQSELQQDDFYAYDEDGTRFSHDVTPIILAAHCQEYEIVHTLLRKGARIERPHDYFCKCTECSQKQKNDSFSHSRSRINAYKGLASPAYLSLSSEDPVMTALELSNELAVLANIEKEFKNDYRKLSMQCKDFVVGLLDLCRNTEEVEAILNGDAETRQPGDLGRPNLSRLKLAIKYEVKKFVAHPNCQQQLLSIWYENLSGLRQQTMAVKFLVVLAVAIGLPFLALIYWCAPCSKMGKIMRGPFMKFVAHAASFTIFLGLLVMNAADRFEGTKLLPNETSTDNARQLFRMKTSCFSWMEMLIISWVIARIKWDPSDPQIISEGLYAIAVVLSFSRIAYILPANESFGPLQISLGRTVKDIFKFMVIFIMVFVAFMIGMFNLYSYYIGAKQNEAFTTVEESFKTLFWAIFGLSEVKSVVINYNHKFIENIGYVLYGVYNVTMVIVLLNMLIAMINSSFQEIEDDADVEWKFARAKLWFSYFEEGRTLPVPFNLVPSPKSLLYLLLKFKKWMSDLVQGHKKGFQEDAEMNKRNEEKKFGILGSHEDLSKFSLDKNQLAHKQSSIRSSEDFHLNSFSSPPRQYQKIMKRLIKRYVLQAQIDKESDEVNEGELKEIKQDISSLRYELLEEKSQNTEDLAELIRKLGERLSLEAKQEESHR</sequence>
<keyword evidence="13" id="KW-0325">Glycoprotein</keyword>
<evidence type="ECO:0000256" key="18">
    <source>
        <dbReference type="SAM" id="MobiDB-lite"/>
    </source>
</evidence>
<keyword evidence="3" id="KW-1003">Cell membrane</keyword>
<evidence type="ECO:0000256" key="4">
    <source>
        <dbReference type="ARBA" id="ARBA00022568"/>
    </source>
</evidence>
<name>A0A8C8UBW2_PERMB</name>
<evidence type="ECO:0000256" key="8">
    <source>
        <dbReference type="ARBA" id="ARBA00022837"/>
    </source>
</evidence>
<dbReference type="InterPro" id="IPR005462">
    <property type="entry name" value="TRPC6_channel"/>
</dbReference>
<comment type="catalytic activity">
    <reaction evidence="15">
        <text>Ca(2+)(in) = Ca(2+)(out)</text>
        <dbReference type="Rhea" id="RHEA:29671"/>
        <dbReference type="ChEBI" id="CHEBI:29108"/>
    </reaction>
</comment>
<dbReference type="Proteomes" id="UP000694547">
    <property type="component" value="Chromosome 7"/>
</dbReference>
<keyword evidence="11" id="KW-0406">Ion transport</keyword>
<evidence type="ECO:0000256" key="1">
    <source>
        <dbReference type="ARBA" id="ARBA00004651"/>
    </source>
</evidence>
<dbReference type="SMART" id="SM00248">
    <property type="entry name" value="ANK"/>
    <property type="match status" value="3"/>
</dbReference>
<keyword evidence="4" id="KW-0109">Calcium transport</keyword>
<keyword evidence="22" id="KW-1185">Reference proteome</keyword>
<evidence type="ECO:0000256" key="2">
    <source>
        <dbReference type="ARBA" id="ARBA00022448"/>
    </source>
</evidence>
<feature type="transmembrane region" description="Helical" evidence="19">
    <location>
        <begin position="404"/>
        <end position="424"/>
    </location>
</feature>
<dbReference type="Pfam" id="PF12796">
    <property type="entry name" value="Ank_2"/>
    <property type="match status" value="1"/>
</dbReference>
<feature type="transmembrane region" description="Helical" evidence="19">
    <location>
        <begin position="512"/>
        <end position="533"/>
    </location>
</feature>
<dbReference type="Pfam" id="PF08344">
    <property type="entry name" value="TRP_2"/>
    <property type="match status" value="1"/>
</dbReference>
<dbReference type="InterPro" id="IPR005821">
    <property type="entry name" value="Ion_trans_dom"/>
</dbReference>
<dbReference type="PANTHER" id="PTHR10117">
    <property type="entry name" value="TRANSIENT RECEPTOR POTENTIAL CHANNEL"/>
    <property type="match status" value="1"/>
</dbReference>
<dbReference type="GO" id="GO:0034703">
    <property type="term" value="C:cation channel complex"/>
    <property type="evidence" value="ECO:0007669"/>
    <property type="project" value="TreeGrafter"/>
</dbReference>
<feature type="transmembrane region" description="Helical" evidence="19">
    <location>
        <begin position="553"/>
        <end position="575"/>
    </location>
</feature>
<evidence type="ECO:0000256" key="17">
    <source>
        <dbReference type="SAM" id="Coils"/>
    </source>
</evidence>
<evidence type="ECO:0000313" key="21">
    <source>
        <dbReference type="Ensembl" id="ENSPEMP00000029420.1"/>
    </source>
</evidence>
<reference evidence="21" key="3">
    <citation type="submission" date="2025-09" db="UniProtKB">
        <authorList>
            <consortium name="Ensembl"/>
        </authorList>
    </citation>
    <scope>IDENTIFICATION</scope>
</reference>
<evidence type="ECO:0000256" key="6">
    <source>
        <dbReference type="ARBA" id="ARBA00022692"/>
    </source>
</evidence>
<dbReference type="Pfam" id="PF00520">
    <property type="entry name" value="Ion_trans"/>
    <property type="match status" value="1"/>
</dbReference>
<feature type="transmembrane region" description="Helical" evidence="19">
    <location>
        <begin position="479"/>
        <end position="500"/>
    </location>
</feature>
<dbReference type="AlphaFoldDB" id="A0A8C8UBW2"/>
<feature type="region of interest" description="Disordered" evidence="18">
    <location>
        <begin position="1"/>
        <end position="23"/>
    </location>
</feature>
<keyword evidence="8" id="KW-0106">Calcium</keyword>
<evidence type="ECO:0000256" key="13">
    <source>
        <dbReference type="ARBA" id="ARBA00023180"/>
    </source>
</evidence>
<keyword evidence="14" id="KW-0407">Ion channel</keyword>
<evidence type="ECO:0000256" key="9">
    <source>
        <dbReference type="ARBA" id="ARBA00022989"/>
    </source>
</evidence>
<dbReference type="SMART" id="SM01420">
    <property type="entry name" value="TRP_2"/>
    <property type="match status" value="1"/>
</dbReference>
<evidence type="ECO:0000256" key="5">
    <source>
        <dbReference type="ARBA" id="ARBA00022673"/>
    </source>
</evidence>
<accession>A0A8C8UBW2</accession>
<gene>
    <name evidence="21" type="primary">Trpc6</name>
</gene>
<evidence type="ECO:0000256" key="12">
    <source>
        <dbReference type="ARBA" id="ARBA00023136"/>
    </source>
</evidence>
<keyword evidence="2" id="KW-0813">Transport</keyword>
<dbReference type="GO" id="GO:0007338">
    <property type="term" value="P:single fertilization"/>
    <property type="evidence" value="ECO:0007669"/>
    <property type="project" value="TreeGrafter"/>
</dbReference>
<keyword evidence="9 19" id="KW-1133">Transmembrane helix</keyword>
<dbReference type="GO" id="GO:0051480">
    <property type="term" value="P:regulation of cytosolic calcium ion concentration"/>
    <property type="evidence" value="ECO:0007669"/>
    <property type="project" value="TreeGrafter"/>
</dbReference>
<evidence type="ECO:0000256" key="3">
    <source>
        <dbReference type="ARBA" id="ARBA00022475"/>
    </source>
</evidence>
<dbReference type="InterPro" id="IPR013555">
    <property type="entry name" value="TRP_dom"/>
</dbReference>
<evidence type="ECO:0000259" key="20">
    <source>
        <dbReference type="SMART" id="SM01420"/>
    </source>
</evidence>
<feature type="transmembrane region" description="Helical" evidence="19">
    <location>
        <begin position="436"/>
        <end position="459"/>
    </location>
</feature>
<evidence type="ECO:0000256" key="10">
    <source>
        <dbReference type="ARBA" id="ARBA00023043"/>
    </source>
</evidence>
<reference evidence="21" key="2">
    <citation type="submission" date="2025-08" db="UniProtKB">
        <authorList>
            <consortium name="Ensembl"/>
        </authorList>
    </citation>
    <scope>IDENTIFICATION</scope>
</reference>
<dbReference type="Gene3D" id="1.10.287.70">
    <property type="match status" value="1"/>
</dbReference>
<dbReference type="Gene3D" id="1.25.40.20">
    <property type="entry name" value="Ankyrin repeat-containing domain"/>
    <property type="match status" value="1"/>
</dbReference>